<dbReference type="InterPro" id="IPR053864">
    <property type="entry name" value="DUF6933"/>
</dbReference>
<sequence>MLIQCTKKLLSELKLVPETTADAEPLFSWHANLLTINRRKTLVLMNDSNRYVIVLHGLKAKDIKNIEVLILEAIRETFRDEGIKDEVIEAFISSSKKFTYTTTKDRTMVARLNKACENVLYFEEDLIQQTINQVKMNKRISRFLVGNGKKDYRYPNQDLYRDLEVLAGEAIFYSEALVLHVKLNLKNHHVWRKVMVPKRITFPELHETLQIVFGWKDYHLHEFITFKENLERQPIVRLVCHEEALNHPSRIPMRIETGEKLVDYLPAKISYLYDFGEGWEHEIIIENERDDYDQNFPVCIDGGGNTPPEDVGGEYGYEAFLKIISNPNHPEHSFMVSWGISQGYSEFDIDMINRSLKSM</sequence>
<protein>
    <submittedName>
        <fullName evidence="3">Plasmid pRiA4b ORF-3 family protein</fullName>
    </submittedName>
</protein>
<reference evidence="3 4" key="1">
    <citation type="submission" date="2020-02" db="EMBL/GenBank/DDBJ databases">
        <title>Bacillus aquiflavi sp. nov., isolated from yellow water of strong flavor Chinese baijiu in Yibin region of China.</title>
        <authorList>
            <person name="Xie J."/>
        </authorList>
    </citation>
    <scope>NUCLEOTIDE SEQUENCE [LARGE SCALE GENOMIC DNA]</scope>
    <source>
        <strain evidence="3 4">SA4</strain>
    </source>
</reference>
<dbReference type="InterPro" id="IPR012912">
    <property type="entry name" value="Plasmid_pRiA4b_Orf3-like"/>
</dbReference>
<dbReference type="Pfam" id="PF07929">
    <property type="entry name" value="PRiA4_ORF3"/>
    <property type="match status" value="1"/>
</dbReference>
<keyword evidence="4" id="KW-1185">Reference proteome</keyword>
<gene>
    <name evidence="3" type="ORF">G4D63_11885</name>
</gene>
<dbReference type="Gene3D" id="3.10.290.30">
    <property type="entry name" value="MM3350-like"/>
    <property type="match status" value="1"/>
</dbReference>
<accession>A0A6M0Q825</accession>
<evidence type="ECO:0000259" key="2">
    <source>
        <dbReference type="Pfam" id="PF22016"/>
    </source>
</evidence>
<evidence type="ECO:0000313" key="3">
    <source>
        <dbReference type="EMBL" id="NEY72427.1"/>
    </source>
</evidence>
<feature type="domain" description="Plasmid pRiA4b Orf3-like" evidence="1">
    <location>
        <begin position="176"/>
        <end position="354"/>
    </location>
</feature>
<dbReference type="InterPro" id="IPR024047">
    <property type="entry name" value="MM3350-like_sf"/>
</dbReference>
<proteinExistence type="predicted"/>
<dbReference type="Pfam" id="PF22016">
    <property type="entry name" value="DUF6933"/>
    <property type="match status" value="1"/>
</dbReference>
<name>A0A6M0Q825_9BACI</name>
<feature type="domain" description="DUF6933" evidence="2">
    <location>
        <begin position="2"/>
        <end position="157"/>
    </location>
</feature>
<dbReference type="Proteomes" id="UP000481043">
    <property type="component" value="Unassembled WGS sequence"/>
</dbReference>
<comment type="caution">
    <text evidence="3">The sequence shown here is derived from an EMBL/GenBank/DDBJ whole genome shotgun (WGS) entry which is preliminary data.</text>
</comment>
<dbReference type="RefSeq" id="WP_163179870.1">
    <property type="nucleotide sequence ID" value="NZ_JAAIWM010000003.1"/>
</dbReference>
<dbReference type="AlphaFoldDB" id="A0A6M0Q825"/>
<dbReference type="SUPFAM" id="SSF159941">
    <property type="entry name" value="MM3350-like"/>
    <property type="match status" value="1"/>
</dbReference>
<dbReference type="PANTHER" id="PTHR41878">
    <property type="entry name" value="LEXA REPRESSOR-RELATED"/>
    <property type="match status" value="1"/>
</dbReference>
<dbReference type="PANTHER" id="PTHR41878:SF1">
    <property type="entry name" value="TNPR PROTEIN"/>
    <property type="match status" value="1"/>
</dbReference>
<evidence type="ECO:0000259" key="1">
    <source>
        <dbReference type="Pfam" id="PF07929"/>
    </source>
</evidence>
<dbReference type="EMBL" id="JAAIWM010000003">
    <property type="protein sequence ID" value="NEY72427.1"/>
    <property type="molecule type" value="Genomic_DNA"/>
</dbReference>
<organism evidence="3 4">
    <name type="scientific">Bacillus mesophilus</name>
    <dbReference type="NCBI Taxonomy" id="1808955"/>
    <lineage>
        <taxon>Bacteria</taxon>
        <taxon>Bacillati</taxon>
        <taxon>Bacillota</taxon>
        <taxon>Bacilli</taxon>
        <taxon>Bacillales</taxon>
        <taxon>Bacillaceae</taxon>
        <taxon>Bacillus</taxon>
    </lineage>
</organism>
<evidence type="ECO:0000313" key="4">
    <source>
        <dbReference type="Proteomes" id="UP000481043"/>
    </source>
</evidence>